<keyword evidence="1" id="KW-0812">Transmembrane</keyword>
<evidence type="ECO:0000313" key="3">
    <source>
        <dbReference type="EMBL" id="SKA69548.1"/>
    </source>
</evidence>
<accession>A0A1T4VXL4</accession>
<dbReference type="STRING" id="92487.SAMN02745130_00500"/>
<evidence type="ECO:0000313" key="4">
    <source>
        <dbReference type="Proteomes" id="UP000190460"/>
    </source>
</evidence>
<keyword evidence="1" id="KW-0472">Membrane</keyword>
<evidence type="ECO:0000259" key="2">
    <source>
        <dbReference type="Pfam" id="PF11329"/>
    </source>
</evidence>
<dbReference type="EMBL" id="FUYB01000002">
    <property type="protein sequence ID" value="SKA69548.1"/>
    <property type="molecule type" value="Genomic_DNA"/>
</dbReference>
<feature type="transmembrane region" description="Helical" evidence="1">
    <location>
        <begin position="16"/>
        <end position="37"/>
    </location>
</feature>
<gene>
    <name evidence="3" type="ORF">SAMN02745130_00500</name>
</gene>
<proteinExistence type="predicted"/>
<reference evidence="3 4" key="1">
    <citation type="submission" date="2017-02" db="EMBL/GenBank/DDBJ databases">
        <authorList>
            <person name="Peterson S.W."/>
        </authorList>
    </citation>
    <scope>NUCLEOTIDE SEQUENCE [LARGE SCALE GENOMIC DNA]</scope>
    <source>
        <strain evidence="3 4">ATCC 49788</strain>
    </source>
</reference>
<protein>
    <recommendedName>
        <fullName evidence="2">DUF3131 domain-containing protein</fullName>
    </recommendedName>
</protein>
<keyword evidence="4" id="KW-1185">Reference proteome</keyword>
<dbReference type="AlphaFoldDB" id="A0A1T4VXL4"/>
<dbReference type="RefSeq" id="WP_078921001.1">
    <property type="nucleotide sequence ID" value="NZ_FUYB01000002.1"/>
</dbReference>
<dbReference type="OrthoDB" id="9147113at2"/>
<evidence type="ECO:0000256" key="1">
    <source>
        <dbReference type="SAM" id="Phobius"/>
    </source>
</evidence>
<name>A0A1T4VXL4_9GAMM</name>
<dbReference type="InterPro" id="IPR021478">
    <property type="entry name" value="DUF3131"/>
</dbReference>
<dbReference type="Proteomes" id="UP000190460">
    <property type="component" value="Unassembled WGS sequence"/>
</dbReference>
<organism evidence="3 4">
    <name type="scientific">Thiothrix eikelboomii</name>
    <dbReference type="NCBI Taxonomy" id="92487"/>
    <lineage>
        <taxon>Bacteria</taxon>
        <taxon>Pseudomonadati</taxon>
        <taxon>Pseudomonadota</taxon>
        <taxon>Gammaproteobacteria</taxon>
        <taxon>Thiotrichales</taxon>
        <taxon>Thiotrichaceae</taxon>
        <taxon>Thiothrix</taxon>
    </lineage>
</organism>
<feature type="domain" description="DUF3131" evidence="2">
    <location>
        <begin position="96"/>
        <end position="465"/>
    </location>
</feature>
<sequence length="495" mass="55758">MTEHEKNKTSRLKHRSVVVGLVWLAGLLLTGVIIYLINASFGGNQQAATQGGLLSLLKTSQPQSPVRTDTFCQLVEKPNNSCLGEPKGLCSKDIEIAKIAWKYFENNYNPATGLYNAADKYQSTTMWDTGSALAATIAAHEFGLINDKDFDDRVQAMFKTMTNMELFNKEAPNKVYHAATAAMVDYRNQPAPEGIGVSALDLARMISWLNTLGCMHPKYAYPAKKTIERWDLTRIVKEGQMFGMYRDQTSKDKKIVVAQEGRLGYEQYAGKIFRELGYDQRVAATYNNEFRETINIYDLPIVYDRRDPRDLGAYNYVVTESYAMDAIENGIDAENKPLIENIFKVQKRRWEETGIVTAVSEDNLDQKPYFLYNTIFTAGLPWNATTDKGVRYDHLKTLSVKAALSLALLFPDDPYSKTLAYTVSTAYDPERGWYSGVYENGGGYNKAITANTNGIILSLLLYKKYGEFYPICKRCQRGLTLSPAKIKTCDVCEVK</sequence>
<dbReference type="Pfam" id="PF11329">
    <property type="entry name" value="DUF3131"/>
    <property type="match status" value="1"/>
</dbReference>
<keyword evidence="1" id="KW-1133">Transmembrane helix</keyword>
<dbReference type="Gene3D" id="1.50.10.140">
    <property type="match status" value="1"/>
</dbReference>